<gene>
    <name evidence="5" type="ORF">SAMN05216259_104317</name>
</gene>
<dbReference type="InterPro" id="IPR028098">
    <property type="entry name" value="Glyco_trans_4-like_N"/>
</dbReference>
<dbReference type="Proteomes" id="UP000199341">
    <property type="component" value="Unassembled WGS sequence"/>
</dbReference>
<dbReference type="Gene3D" id="3.40.50.2000">
    <property type="entry name" value="Glycogen Phosphorylase B"/>
    <property type="match status" value="2"/>
</dbReference>
<feature type="domain" description="Glycosyltransferase subfamily 4-like N-terminal" evidence="4">
    <location>
        <begin position="114"/>
        <end position="201"/>
    </location>
</feature>
<sequence>MREVRVLSVYEGFFSGGARILHSDVVRGLHGPAQRHSVLSLRGEVHREATRQRMEDDACYRALTGAGVPVSALRGAVAAVPDGPGDHPAAPAGAHPEVHTEADLAAATRAAAGADVVLSLKEQPLSLLNHPRMPFRPVVVCLHRSDPHNQGGALEALLAGIASGRVRACVCCAESTRDAYAAAGVPAGLLHVIPNGVDLERFRPDPLRRARVRADHGIAPDAPVVVFAARWDAMKNVPLFLAAALRFLREQPAGRVLMCGAGMTEHNDGLTAAIAEVFAGEPQLARRIGLLGVRPDMEAVYAAGDVVSLTSSWGEAAPLCLIEGMMCGAVPVTTAVGDAAALVDGRGLVTPPDADAIAAAWSTALARRTDFAPALGLAREVFSRTRMIAAYADLITRVHAESARAAA</sequence>
<keyword evidence="2" id="KW-0328">Glycosyltransferase</keyword>
<evidence type="ECO:0000313" key="5">
    <source>
        <dbReference type="EMBL" id="SDN49503.1"/>
    </source>
</evidence>
<dbReference type="Pfam" id="PF13692">
    <property type="entry name" value="Glyco_trans_1_4"/>
    <property type="match status" value="1"/>
</dbReference>
<dbReference type="PANTHER" id="PTHR12526">
    <property type="entry name" value="GLYCOSYLTRANSFERASE"/>
    <property type="match status" value="1"/>
</dbReference>
<dbReference type="PANTHER" id="PTHR12526:SF637">
    <property type="entry name" value="GLYCOSYLTRANSFERASE EPSF-RELATED"/>
    <property type="match status" value="1"/>
</dbReference>
<dbReference type="STRING" id="310781.SAMN05216259_104317"/>
<accession>A0A1H0BV88</accession>
<evidence type="ECO:0000256" key="3">
    <source>
        <dbReference type="ARBA" id="ARBA00022679"/>
    </source>
</evidence>
<keyword evidence="3 5" id="KW-0808">Transferase</keyword>
<dbReference type="RefSeq" id="WP_322987157.1">
    <property type="nucleotide sequence ID" value="NZ_FNIE01000004.1"/>
</dbReference>
<keyword evidence="6" id="KW-1185">Reference proteome</keyword>
<dbReference type="Pfam" id="PF13439">
    <property type="entry name" value="Glyco_transf_4"/>
    <property type="match status" value="1"/>
</dbReference>
<protein>
    <recommendedName>
        <fullName evidence="1">D-inositol 3-phosphate glycosyltransferase</fullName>
    </recommendedName>
</protein>
<name>A0A1H0BV88_9ACTN</name>
<dbReference type="EMBL" id="FNIE01000004">
    <property type="protein sequence ID" value="SDN49503.1"/>
    <property type="molecule type" value="Genomic_DNA"/>
</dbReference>
<evidence type="ECO:0000259" key="4">
    <source>
        <dbReference type="Pfam" id="PF13439"/>
    </source>
</evidence>
<dbReference type="GO" id="GO:0016757">
    <property type="term" value="F:glycosyltransferase activity"/>
    <property type="evidence" value="ECO:0007669"/>
    <property type="project" value="UniProtKB-KW"/>
</dbReference>
<evidence type="ECO:0000256" key="1">
    <source>
        <dbReference type="ARBA" id="ARBA00021292"/>
    </source>
</evidence>
<proteinExistence type="predicted"/>
<dbReference type="AlphaFoldDB" id="A0A1H0BV88"/>
<evidence type="ECO:0000313" key="6">
    <source>
        <dbReference type="Proteomes" id="UP000199341"/>
    </source>
</evidence>
<dbReference type="SUPFAM" id="SSF53756">
    <property type="entry name" value="UDP-Glycosyltransferase/glycogen phosphorylase"/>
    <property type="match status" value="1"/>
</dbReference>
<evidence type="ECO:0000256" key="2">
    <source>
        <dbReference type="ARBA" id="ARBA00022676"/>
    </source>
</evidence>
<organism evidence="5 6">
    <name type="scientific">Actinacidiphila guanduensis</name>
    <dbReference type="NCBI Taxonomy" id="310781"/>
    <lineage>
        <taxon>Bacteria</taxon>
        <taxon>Bacillati</taxon>
        <taxon>Actinomycetota</taxon>
        <taxon>Actinomycetes</taxon>
        <taxon>Kitasatosporales</taxon>
        <taxon>Streptomycetaceae</taxon>
        <taxon>Actinacidiphila</taxon>
    </lineage>
</organism>
<reference evidence="5 6" key="1">
    <citation type="submission" date="2016-10" db="EMBL/GenBank/DDBJ databases">
        <authorList>
            <person name="de Groot N.N."/>
        </authorList>
    </citation>
    <scope>NUCLEOTIDE SEQUENCE [LARGE SCALE GENOMIC DNA]</scope>
    <source>
        <strain evidence="5 6">CGMCC 4.2022</strain>
    </source>
</reference>